<dbReference type="InterPro" id="IPR036390">
    <property type="entry name" value="WH_DNA-bd_sf"/>
</dbReference>
<dbReference type="InterPro" id="IPR001845">
    <property type="entry name" value="HTH_ArsR_DNA-bd_dom"/>
</dbReference>
<dbReference type="PANTHER" id="PTHR43428">
    <property type="entry name" value="ARSENATE REDUCTASE"/>
    <property type="match status" value="1"/>
</dbReference>
<keyword evidence="4" id="KW-1185">Reference proteome</keyword>
<protein>
    <submittedName>
        <fullName evidence="3">ArsR family transcriptional regulator</fullName>
    </submittedName>
</protein>
<dbReference type="SUPFAM" id="SSF52788">
    <property type="entry name" value="Phosphotyrosine protein phosphatases I"/>
    <property type="match status" value="1"/>
</dbReference>
<dbReference type="InterPro" id="IPR011991">
    <property type="entry name" value="ArsR-like_HTH"/>
</dbReference>
<name>A0A4R6ANU8_9RHOB</name>
<dbReference type="InterPro" id="IPR036388">
    <property type="entry name" value="WH-like_DNA-bd_sf"/>
</dbReference>
<dbReference type="AlphaFoldDB" id="A0A4R6ANU8"/>
<dbReference type="Pfam" id="PF01451">
    <property type="entry name" value="LMWPc"/>
    <property type="match status" value="1"/>
</dbReference>
<dbReference type="PANTHER" id="PTHR43428:SF1">
    <property type="entry name" value="ARSENATE REDUCTASE"/>
    <property type="match status" value="1"/>
</dbReference>
<dbReference type="PROSITE" id="PS50987">
    <property type="entry name" value="HTH_ARSR_2"/>
    <property type="match status" value="1"/>
</dbReference>
<dbReference type="SUPFAM" id="SSF46785">
    <property type="entry name" value="Winged helix' DNA-binding domain"/>
    <property type="match status" value="1"/>
</dbReference>
<dbReference type="GO" id="GO:0046685">
    <property type="term" value="P:response to arsenic-containing substance"/>
    <property type="evidence" value="ECO:0007669"/>
    <property type="project" value="UniProtKB-KW"/>
</dbReference>
<dbReference type="SMART" id="SM00418">
    <property type="entry name" value="HTH_ARSR"/>
    <property type="match status" value="1"/>
</dbReference>
<dbReference type="CDD" id="cd16345">
    <property type="entry name" value="LMWP_ArsC"/>
    <property type="match status" value="1"/>
</dbReference>
<keyword evidence="1" id="KW-0059">Arsenical resistance</keyword>
<dbReference type="InterPro" id="IPR036196">
    <property type="entry name" value="Ptyr_pPase_sf"/>
</dbReference>
<evidence type="ECO:0000256" key="1">
    <source>
        <dbReference type="ARBA" id="ARBA00022849"/>
    </source>
</evidence>
<evidence type="ECO:0000313" key="3">
    <source>
        <dbReference type="EMBL" id="TDL85175.1"/>
    </source>
</evidence>
<feature type="domain" description="HTH arsR-type" evidence="2">
    <location>
        <begin position="1"/>
        <end position="94"/>
    </location>
</feature>
<evidence type="ECO:0000259" key="2">
    <source>
        <dbReference type="PROSITE" id="PS50987"/>
    </source>
</evidence>
<dbReference type="GO" id="GO:0003700">
    <property type="term" value="F:DNA-binding transcription factor activity"/>
    <property type="evidence" value="ECO:0007669"/>
    <property type="project" value="InterPro"/>
</dbReference>
<dbReference type="CDD" id="cd00090">
    <property type="entry name" value="HTH_ARSR"/>
    <property type="match status" value="1"/>
</dbReference>
<proteinExistence type="predicted"/>
<dbReference type="EMBL" id="SMZO01000048">
    <property type="protein sequence ID" value="TDL85175.1"/>
    <property type="molecule type" value="Genomic_DNA"/>
</dbReference>
<dbReference type="OrthoDB" id="9793058at2"/>
<dbReference type="InterPro" id="IPR023485">
    <property type="entry name" value="Ptyr_pPase"/>
</dbReference>
<evidence type="ECO:0000313" key="4">
    <source>
        <dbReference type="Proteomes" id="UP000294562"/>
    </source>
</evidence>
<dbReference type="SMART" id="SM00226">
    <property type="entry name" value="LMWPc"/>
    <property type="match status" value="1"/>
</dbReference>
<dbReference type="RefSeq" id="WP_133343889.1">
    <property type="nucleotide sequence ID" value="NZ_SMZO01000048.1"/>
</dbReference>
<dbReference type="Gene3D" id="1.10.10.10">
    <property type="entry name" value="Winged helix-like DNA-binding domain superfamily/Winged helix DNA-binding domain"/>
    <property type="match status" value="1"/>
</dbReference>
<dbReference type="Proteomes" id="UP000294562">
    <property type="component" value="Unassembled WGS sequence"/>
</dbReference>
<gene>
    <name evidence="3" type="ORF">E2L05_16080</name>
</gene>
<dbReference type="Gene3D" id="3.40.50.2300">
    <property type="match status" value="1"/>
</dbReference>
<reference evidence="3 4" key="1">
    <citation type="submission" date="2019-03" db="EMBL/GenBank/DDBJ databases">
        <title>Rhodobacteraceae bacterium SM1902, a new member of the family Rhodobacteraceae isolated from Yantai.</title>
        <authorList>
            <person name="Sun Y."/>
        </authorList>
    </citation>
    <scope>NUCLEOTIDE SEQUENCE [LARGE SCALE GENOMIC DNA]</scope>
    <source>
        <strain evidence="3 4">SM1902</strain>
    </source>
</reference>
<sequence>MENLIPKRLTTLGHPQRLAIFRLLMRRYPDTVSAGDIATALSLKASTLSAYLNALMQADLVTQSRVGTSLRYSIAMDKVRHMLDYLVLDCCRGRPDLCKPILFQDVTGPNPMTDRTYNVLFICTGNSARSIFAESILNKLGEGRFKAYSAGTRPRSELNPFAVEVLKSKGHDVSMLRSKTVTEFQGPDSVVMDFVFTVCDSAADEECPAWDGQPISGHWGLPDPVKTEGTDAQKSLSFQETYGALHNRISAFTALPIDALDRISLQLAVDDLAKETTEATS</sequence>
<dbReference type="Pfam" id="PF12840">
    <property type="entry name" value="HTH_20"/>
    <property type="match status" value="1"/>
</dbReference>
<accession>A0A4R6ANU8</accession>
<comment type="caution">
    <text evidence="3">The sequence shown here is derived from an EMBL/GenBank/DDBJ whole genome shotgun (WGS) entry which is preliminary data.</text>
</comment>
<organism evidence="3 4">
    <name type="scientific">Meridianimarinicoccus aquatilis</name>
    <dbReference type="NCBI Taxonomy" id="2552766"/>
    <lineage>
        <taxon>Bacteria</taxon>
        <taxon>Pseudomonadati</taxon>
        <taxon>Pseudomonadota</taxon>
        <taxon>Alphaproteobacteria</taxon>
        <taxon>Rhodobacterales</taxon>
        <taxon>Paracoccaceae</taxon>
        <taxon>Meridianimarinicoccus</taxon>
    </lineage>
</organism>